<dbReference type="PROSITE" id="PS50895">
    <property type="entry name" value="SURF1"/>
    <property type="match status" value="1"/>
</dbReference>
<comment type="subcellular location">
    <subcellularLocation>
        <location evidence="1">Membrane</location>
    </subcellularLocation>
</comment>
<name>A0A3B0T9A3_9ZZZZ</name>
<gene>
    <name evidence="6" type="ORF">MNBD_ALPHA09-1458</name>
</gene>
<evidence type="ECO:0008006" key="7">
    <source>
        <dbReference type="Google" id="ProtNLM"/>
    </source>
</evidence>
<keyword evidence="2 5" id="KW-0812">Transmembrane</keyword>
<feature type="transmembrane region" description="Helical" evidence="5">
    <location>
        <begin position="225"/>
        <end position="247"/>
    </location>
</feature>
<evidence type="ECO:0000256" key="4">
    <source>
        <dbReference type="ARBA" id="ARBA00023136"/>
    </source>
</evidence>
<keyword evidence="3 5" id="KW-1133">Transmembrane helix</keyword>
<dbReference type="EMBL" id="UOEM01000027">
    <property type="protein sequence ID" value="VAW11062.1"/>
    <property type="molecule type" value="Genomic_DNA"/>
</dbReference>
<sequence length="264" mass="28976">MAGRTRIRSVALGLLSVLAIAGLIALGAWQVHWMQWQDRLYEQGKIVAGSELATITDIEAGFEYGFDVNILRVQLNGFYRHDLERYVAAAMNGEPGFRVLTPFIEELGYVVLVDRGWVSEVDRAPQSRSDPRAPEGKISITGITRVNAVSRFNLLPQADLAKKIWFWFDRPGLIASLPTGLGETADGQAGLNAMLFVQLEPGGEPGDGRLPLVGPPEIKSGTVHLLYAIGLFSLAAILAATTVRCFWRRRRKARKTGHLPGSKI</sequence>
<proteinExistence type="predicted"/>
<evidence type="ECO:0000313" key="6">
    <source>
        <dbReference type="EMBL" id="VAW11062.1"/>
    </source>
</evidence>
<evidence type="ECO:0000256" key="5">
    <source>
        <dbReference type="SAM" id="Phobius"/>
    </source>
</evidence>
<protein>
    <recommendedName>
        <fullName evidence="7">SURF1-like protein</fullName>
    </recommendedName>
</protein>
<dbReference type="InterPro" id="IPR045214">
    <property type="entry name" value="Surf1/Surf4"/>
</dbReference>
<dbReference type="CDD" id="cd06662">
    <property type="entry name" value="SURF1"/>
    <property type="match status" value="1"/>
</dbReference>
<keyword evidence="4 5" id="KW-0472">Membrane</keyword>
<reference evidence="6" key="1">
    <citation type="submission" date="2018-06" db="EMBL/GenBank/DDBJ databases">
        <authorList>
            <person name="Zhirakovskaya E."/>
        </authorList>
    </citation>
    <scope>NUCLEOTIDE SEQUENCE</scope>
</reference>
<evidence type="ECO:0000256" key="2">
    <source>
        <dbReference type="ARBA" id="ARBA00022692"/>
    </source>
</evidence>
<dbReference type="Pfam" id="PF02104">
    <property type="entry name" value="SURF1"/>
    <property type="match status" value="1"/>
</dbReference>
<dbReference type="PANTHER" id="PTHR23427">
    <property type="entry name" value="SURFEIT LOCUS PROTEIN"/>
    <property type="match status" value="1"/>
</dbReference>
<organism evidence="6">
    <name type="scientific">hydrothermal vent metagenome</name>
    <dbReference type="NCBI Taxonomy" id="652676"/>
    <lineage>
        <taxon>unclassified sequences</taxon>
        <taxon>metagenomes</taxon>
        <taxon>ecological metagenomes</taxon>
    </lineage>
</organism>
<evidence type="ECO:0000256" key="3">
    <source>
        <dbReference type="ARBA" id="ARBA00022989"/>
    </source>
</evidence>
<dbReference type="PANTHER" id="PTHR23427:SF2">
    <property type="entry name" value="SURFEIT LOCUS PROTEIN 1"/>
    <property type="match status" value="1"/>
</dbReference>
<dbReference type="AlphaFoldDB" id="A0A3B0T9A3"/>
<accession>A0A3B0T9A3</accession>
<dbReference type="InterPro" id="IPR002994">
    <property type="entry name" value="Surf1/Shy1"/>
</dbReference>
<dbReference type="GO" id="GO:0016020">
    <property type="term" value="C:membrane"/>
    <property type="evidence" value="ECO:0007669"/>
    <property type="project" value="UniProtKB-SubCell"/>
</dbReference>
<evidence type="ECO:0000256" key="1">
    <source>
        <dbReference type="ARBA" id="ARBA00004370"/>
    </source>
</evidence>